<dbReference type="Proteomes" id="UP000242814">
    <property type="component" value="Unassembled WGS sequence"/>
</dbReference>
<dbReference type="VEuPathDB" id="FungiDB:PABG_00149"/>
<protein>
    <recommendedName>
        <fullName evidence="4">Myb-like domain-containing protein</fullName>
    </recommendedName>
</protein>
<feature type="compositionally biased region" description="Polar residues" evidence="1">
    <location>
        <begin position="370"/>
        <end position="382"/>
    </location>
</feature>
<dbReference type="GO" id="GO:0042393">
    <property type="term" value="F:histone binding"/>
    <property type="evidence" value="ECO:0007669"/>
    <property type="project" value="InterPro"/>
</dbReference>
<dbReference type="GO" id="GO:0046982">
    <property type="term" value="F:protein heterodimerization activity"/>
    <property type="evidence" value="ECO:0007669"/>
    <property type="project" value="InterPro"/>
</dbReference>
<feature type="compositionally biased region" description="Basic and acidic residues" evidence="1">
    <location>
        <begin position="186"/>
        <end position="199"/>
    </location>
</feature>
<feature type="region of interest" description="Disordered" evidence="1">
    <location>
        <begin position="168"/>
        <end position="236"/>
    </location>
</feature>
<evidence type="ECO:0000256" key="1">
    <source>
        <dbReference type="SAM" id="MobiDB-lite"/>
    </source>
</evidence>
<feature type="compositionally biased region" description="Basic and acidic residues" evidence="1">
    <location>
        <begin position="399"/>
        <end position="410"/>
    </location>
</feature>
<proteinExistence type="predicted"/>
<dbReference type="EMBL" id="LZYO01000162">
    <property type="protein sequence ID" value="ODH27354.1"/>
    <property type="molecule type" value="Genomic_DNA"/>
</dbReference>
<dbReference type="PANTHER" id="PTHR15992">
    <property type="entry name" value="HOLLIDAY JUNCTION RECOGNITION PROTEIN"/>
    <property type="match status" value="1"/>
</dbReference>
<name>A0A1D2JDS4_PARBR</name>
<feature type="compositionally biased region" description="Acidic residues" evidence="1">
    <location>
        <begin position="652"/>
        <end position="661"/>
    </location>
</feature>
<dbReference type="InterPro" id="IPR018465">
    <property type="entry name" value="Scm3/HJURP"/>
</dbReference>
<feature type="region of interest" description="Disordered" evidence="1">
    <location>
        <begin position="291"/>
        <end position="423"/>
    </location>
</feature>
<gene>
    <name evidence="2" type="ORF">ACO22_04215</name>
</gene>
<evidence type="ECO:0008006" key="4">
    <source>
        <dbReference type="Google" id="ProtNLM"/>
    </source>
</evidence>
<feature type="compositionally biased region" description="Basic residues" evidence="1">
    <location>
        <begin position="309"/>
        <end position="330"/>
    </location>
</feature>
<accession>A0A1D2JDS4</accession>
<feature type="compositionally biased region" description="Polar residues" evidence="1">
    <location>
        <begin position="442"/>
        <end position="454"/>
    </location>
</feature>
<dbReference type="Gene3D" id="1.10.20.10">
    <property type="entry name" value="Histone, subunit A"/>
    <property type="match status" value="1"/>
</dbReference>
<feature type="compositionally biased region" description="Polar residues" evidence="1">
    <location>
        <begin position="348"/>
        <end position="359"/>
    </location>
</feature>
<comment type="caution">
    <text evidence="2">The sequence shown here is derived from an EMBL/GenBank/DDBJ whole genome shotgun (WGS) entry which is preliminary data.</text>
</comment>
<feature type="region of interest" description="Disordered" evidence="1">
    <location>
        <begin position="442"/>
        <end position="480"/>
    </location>
</feature>
<sequence length="713" mass="80497">MDEVGRVKLFYVVDEILKFGANKQKKYYKTPAITSFDIAQVAQLVRVFQSSRYTLRKLRSSSPWPLFDKQRQAKRMRILGPWDLNLANIVPEIDVNAARQANDLRLKSRFEDIFEKYGKDFSSVGDEIDLATGRIIIDNGHIEKMRNEQDLGAQKWRYEFDPLGETEATTDCPDKSANFPTINHSRQNEEPTEAKEVHPRNVISFGKGGSHGISRRTSGLRSRNGAPFENGVSPRNGFLHRRSSSYLSRERVRTSSQSVESLWQTSEIDNRLFGSFPAPALTSIFSRNRSVSPPNSGSLWALPQTGRPKLSRTKGRKPLGARKILSLKRSKSSDCISHSDSDDPLQNAFRSVSTPSKTRTPAKATIAASAPSTNKSSTNIQELTKKADSSYPSPSYPLRKSESHEPKPEDETPQPSPQNHDQRNLGILAESPSFQVNDSIENSVESVPSPNPENDISLYEPDSISKIPETSKPAKLSTATEPLTPSEIRIILTLRVVQKRPWKEVYRSIPERTSGQLRHWYYIRSVDIKRCPPPQISWTEEAKDVLESFKLQSEVSWEDLEAALEGQTRNELQCEWAKICLGEAWEDWKSSYCPPAQQQERQFKTPARLPKRTLVIKSPSPVKLLQPVRTVSRRPVPLTPFSAPAKQVEQRDESDDSDDPLSEAFDTAWSGAGLSSIQVDTPPKMRTPQKRQSLIKIAASSYKWRTPKEQFDV</sequence>
<evidence type="ECO:0000313" key="2">
    <source>
        <dbReference type="EMBL" id="ODH27354.1"/>
    </source>
</evidence>
<dbReference type="Pfam" id="PF10384">
    <property type="entry name" value="Scm3"/>
    <property type="match status" value="1"/>
</dbReference>
<dbReference type="AlphaFoldDB" id="A0A1D2JDS4"/>
<organism evidence="2 3">
    <name type="scientific">Paracoccidioides brasiliensis</name>
    <dbReference type="NCBI Taxonomy" id="121759"/>
    <lineage>
        <taxon>Eukaryota</taxon>
        <taxon>Fungi</taxon>
        <taxon>Dikarya</taxon>
        <taxon>Ascomycota</taxon>
        <taxon>Pezizomycotina</taxon>
        <taxon>Eurotiomycetes</taxon>
        <taxon>Eurotiomycetidae</taxon>
        <taxon>Onygenales</taxon>
        <taxon>Ajellomycetaceae</taxon>
        <taxon>Paracoccidioides</taxon>
    </lineage>
</organism>
<dbReference type="PANTHER" id="PTHR15992:SF5">
    <property type="entry name" value="HOLLIDAY JUNCTION RECOGNITION PROTEIN"/>
    <property type="match status" value="1"/>
</dbReference>
<feature type="region of interest" description="Disordered" evidence="1">
    <location>
        <begin position="635"/>
        <end position="692"/>
    </location>
</feature>
<dbReference type="GO" id="GO:0005634">
    <property type="term" value="C:nucleus"/>
    <property type="evidence" value="ECO:0007669"/>
    <property type="project" value="InterPro"/>
</dbReference>
<dbReference type="VEuPathDB" id="FungiDB:PADG_02548"/>
<evidence type="ECO:0000313" key="3">
    <source>
        <dbReference type="Proteomes" id="UP000242814"/>
    </source>
</evidence>
<reference evidence="2 3" key="1">
    <citation type="submission" date="2016-06" db="EMBL/GenBank/DDBJ databases">
        <authorList>
            <person name="Kjaerup R.B."/>
            <person name="Dalgaard T.S."/>
            <person name="Juul-Madsen H.R."/>
        </authorList>
    </citation>
    <scope>NUCLEOTIDE SEQUENCE [LARGE SCALE GENOMIC DNA]</scope>
    <source>
        <strain evidence="2 3">Pb300</strain>
    </source>
</reference>
<dbReference type="InterPro" id="IPR009072">
    <property type="entry name" value="Histone-fold"/>
</dbReference>